<organism evidence="1 2">
    <name type="scientific">Desulfitobacterium chlororespirans DSM 11544</name>
    <dbReference type="NCBI Taxonomy" id="1121395"/>
    <lineage>
        <taxon>Bacteria</taxon>
        <taxon>Bacillati</taxon>
        <taxon>Bacillota</taxon>
        <taxon>Clostridia</taxon>
        <taxon>Eubacteriales</taxon>
        <taxon>Desulfitobacteriaceae</taxon>
        <taxon>Desulfitobacterium</taxon>
    </lineage>
</organism>
<dbReference type="STRING" id="1121395.SAMN02745215_00854"/>
<sequence>MKQVYAVIGDDCEIISTSFNANNLMNFRGTVSEAMAGSPEIQELAEQNALLANTKTKRYLLNPY</sequence>
<dbReference type="AlphaFoldDB" id="A0A1M7SHC8"/>
<evidence type="ECO:0000313" key="2">
    <source>
        <dbReference type="Proteomes" id="UP000184010"/>
    </source>
</evidence>
<evidence type="ECO:0000313" key="1">
    <source>
        <dbReference type="EMBL" id="SHN57874.1"/>
    </source>
</evidence>
<accession>A0A1M7SHC8</accession>
<keyword evidence="2" id="KW-1185">Reference proteome</keyword>
<dbReference type="EMBL" id="FRDN01000004">
    <property type="protein sequence ID" value="SHN57874.1"/>
    <property type="molecule type" value="Genomic_DNA"/>
</dbReference>
<name>A0A1M7SHC8_9FIRM</name>
<dbReference type="Proteomes" id="UP000184010">
    <property type="component" value="Unassembled WGS sequence"/>
</dbReference>
<proteinExistence type="predicted"/>
<reference evidence="2" key="1">
    <citation type="submission" date="2016-12" db="EMBL/GenBank/DDBJ databases">
        <authorList>
            <person name="Varghese N."/>
            <person name="Submissions S."/>
        </authorList>
    </citation>
    <scope>NUCLEOTIDE SEQUENCE [LARGE SCALE GENOMIC DNA]</scope>
    <source>
        <strain evidence="2">DSM 11544</strain>
    </source>
</reference>
<protein>
    <submittedName>
        <fullName evidence="1">Uncharacterized protein</fullName>
    </submittedName>
</protein>
<gene>
    <name evidence="1" type="ORF">SAMN02745215_00854</name>
</gene>